<dbReference type="Gene3D" id="3.40.190.150">
    <property type="entry name" value="Bordetella uptake gene, domain 1"/>
    <property type="match status" value="1"/>
</dbReference>
<sequence length="273" mass="28681">MLAALKVELKQAVIVDNKPGANQRLAINEVKRSAPDGYTLILANDIPFTLFPHSYNNLGYDPVKDFTRVGRVANMVLAVAVGPKAPPGGMKELLAWIKAHPHDASYGTSGAGGMGQFIGSMISSSIGVPMSYVPYKGGSPALIDLAGGQIPMMIDTVLEPLEMSKGGKVRIIATTGANRLAMLPNVPTLRESGIDVTVESYLGIYGPAGIPRDTVLRLTGALQAVLKSPELQTRIGQLAMSAAYASPEETARLQAAGLAKWEGPVKASGFKAD</sequence>
<keyword evidence="2" id="KW-0614">Plasmid</keyword>
<dbReference type="AlphaFoldDB" id="A0A375ISG7"/>
<evidence type="ECO:0000313" key="3">
    <source>
        <dbReference type="Proteomes" id="UP000255505"/>
    </source>
</evidence>
<comment type="similarity">
    <text evidence="1">Belongs to the UPF0065 (bug) family.</text>
</comment>
<dbReference type="InterPro" id="IPR042100">
    <property type="entry name" value="Bug_dom1"/>
</dbReference>
<dbReference type="PANTHER" id="PTHR42928">
    <property type="entry name" value="TRICARBOXYLATE-BINDING PROTEIN"/>
    <property type="match status" value="1"/>
</dbReference>
<protein>
    <submittedName>
        <fullName evidence="2">Extra-cytoplasmic solute receptor</fullName>
    </submittedName>
</protein>
<organism evidence="2 3">
    <name type="scientific">Cupriavidus taiwanensis</name>
    <dbReference type="NCBI Taxonomy" id="164546"/>
    <lineage>
        <taxon>Bacteria</taxon>
        <taxon>Pseudomonadati</taxon>
        <taxon>Pseudomonadota</taxon>
        <taxon>Betaproteobacteria</taxon>
        <taxon>Burkholderiales</taxon>
        <taxon>Burkholderiaceae</taxon>
        <taxon>Cupriavidus</taxon>
    </lineage>
</organism>
<dbReference type="Proteomes" id="UP000255505">
    <property type="component" value="Plasmid III"/>
</dbReference>
<dbReference type="Pfam" id="PF03401">
    <property type="entry name" value="TctC"/>
    <property type="match status" value="1"/>
</dbReference>
<evidence type="ECO:0000313" key="2">
    <source>
        <dbReference type="EMBL" id="SPK77554.1"/>
    </source>
</evidence>
<evidence type="ECO:0000256" key="1">
    <source>
        <dbReference type="ARBA" id="ARBA00006987"/>
    </source>
</evidence>
<keyword evidence="2" id="KW-0675">Receptor</keyword>
<geneLocation type="plasmid" evidence="2">
    <name>III</name>
</geneLocation>
<reference evidence="2 3" key="1">
    <citation type="submission" date="2018-01" db="EMBL/GenBank/DDBJ databases">
        <authorList>
            <person name="Gaut B.S."/>
            <person name="Morton B.R."/>
            <person name="Clegg M.T."/>
            <person name="Duvall M.R."/>
        </authorList>
    </citation>
    <scope>NUCLEOTIDE SEQUENCE [LARGE SCALE GENOMIC DNA]</scope>
    <source>
        <strain evidence="2">Cupriavidus taiwanensis LMG 19425</strain>
        <plasmid evidence="3">Plasmid iii</plasmid>
    </source>
</reference>
<dbReference type="RefSeq" id="WP_115666903.1">
    <property type="nucleotide sequence ID" value="NZ_LT991978.1"/>
</dbReference>
<dbReference type="PANTHER" id="PTHR42928:SF5">
    <property type="entry name" value="BLR1237 PROTEIN"/>
    <property type="match status" value="1"/>
</dbReference>
<gene>
    <name evidence="2" type="ORF">CT19425_P50005</name>
</gene>
<proteinExistence type="inferred from homology"/>
<dbReference type="Gene3D" id="3.40.190.10">
    <property type="entry name" value="Periplasmic binding protein-like II"/>
    <property type="match status" value="1"/>
</dbReference>
<accession>A0A375ISG7</accession>
<dbReference type="EMBL" id="LT991978">
    <property type="protein sequence ID" value="SPK77554.1"/>
    <property type="molecule type" value="Genomic_DNA"/>
</dbReference>
<dbReference type="InterPro" id="IPR005064">
    <property type="entry name" value="BUG"/>
</dbReference>
<name>A0A375ISG7_9BURK</name>